<dbReference type="Proteomes" id="UP000722791">
    <property type="component" value="Unassembled WGS sequence"/>
</dbReference>
<dbReference type="AlphaFoldDB" id="A0A8J4BYH6"/>
<proteinExistence type="predicted"/>
<sequence length="513" mass="54132">MTVERATYIAQQPVDSEASSASDHDAVQQLVRLEDMLLLSRYEEVAQASAELVSSFSERGKAGDDLLQRALVITFQAHFFIGRHSDINAMLDKLGLARLRVPTFMAWALLLLESGQAATARRRVEQYMSTVMAHIQEQGCEAASHCAIDDAAAAAVPQSRGDGCESWRQAPIKAGTAAESAAKKSWHGMADPVALVGVATATLPDRMALARLYSQDVLCLGLGLPLEALYWLQSILDTTGSQQQHLCCGKVNESAQLGSNVGIPAVAATAGVVDANELLGRCPETLQRLRDELNQLIAISGMAPLGLPDFTAATITGNRLSIDALAMVAVPGAVPGDRAASQIPHRGADGKVSAGDSRGAPTVPRRLQNNGTGHQQPIVSQLESGHASFLLFRALLASLHAAVRRLALGASLQLTRAQTWLICKVTAVAARLRDMSACRHAAAAGSWGRSIKRAAAMAGLAAVILLALQAEAPHVRTNMERQAGWIAGMVQDALRMGFALQPSPVAAGGPPMP</sequence>
<dbReference type="EMBL" id="BNCQ01000061">
    <property type="protein sequence ID" value="GIM15006.1"/>
    <property type="molecule type" value="Genomic_DNA"/>
</dbReference>
<name>A0A8J4BYH6_9CHLO</name>
<dbReference type="OrthoDB" id="551975at2759"/>
<dbReference type="EMBL" id="BNCP01000002">
    <property type="protein sequence ID" value="GIL71157.1"/>
    <property type="molecule type" value="Genomic_DNA"/>
</dbReference>
<keyword evidence="4" id="KW-1185">Reference proteome</keyword>
<reference evidence="2" key="1">
    <citation type="journal article" date="2021" name="Proc. Natl. Acad. Sci. U.S.A.">
        <title>Three genomes in the algal genus Volvox reveal the fate of a haploid sex-determining region after a transition to homothallism.</title>
        <authorList>
            <person name="Yamamoto K."/>
            <person name="Hamaji T."/>
            <person name="Kawai-Toyooka H."/>
            <person name="Matsuzaki R."/>
            <person name="Takahashi F."/>
            <person name="Nishimura Y."/>
            <person name="Kawachi M."/>
            <person name="Noguchi H."/>
            <person name="Minakuchi Y."/>
            <person name="Umen J.G."/>
            <person name="Toyoda A."/>
            <person name="Nozaki H."/>
        </authorList>
    </citation>
    <scope>NUCLEOTIDE SEQUENCE</scope>
    <source>
        <strain evidence="3">NIES-3785</strain>
        <strain evidence="2">NIES-3786</strain>
    </source>
</reference>
<accession>A0A8J4BYH6</accession>
<gene>
    <name evidence="2" type="ORF">Vretifemale_1769</name>
    <name evidence="3" type="ORF">Vretimale_17887</name>
</gene>
<evidence type="ECO:0000313" key="4">
    <source>
        <dbReference type="Proteomes" id="UP000747110"/>
    </source>
</evidence>
<protein>
    <submittedName>
        <fullName evidence="2">Uncharacterized protein</fullName>
    </submittedName>
</protein>
<evidence type="ECO:0000313" key="2">
    <source>
        <dbReference type="EMBL" id="GIL71157.1"/>
    </source>
</evidence>
<comment type="caution">
    <text evidence="2">The sequence shown here is derived from an EMBL/GenBank/DDBJ whole genome shotgun (WGS) entry which is preliminary data.</text>
</comment>
<feature type="region of interest" description="Disordered" evidence="1">
    <location>
        <begin position="338"/>
        <end position="373"/>
    </location>
</feature>
<evidence type="ECO:0000256" key="1">
    <source>
        <dbReference type="SAM" id="MobiDB-lite"/>
    </source>
</evidence>
<evidence type="ECO:0000313" key="3">
    <source>
        <dbReference type="EMBL" id="GIM15006.1"/>
    </source>
</evidence>
<organism evidence="2 4">
    <name type="scientific">Volvox reticuliferus</name>
    <dbReference type="NCBI Taxonomy" id="1737510"/>
    <lineage>
        <taxon>Eukaryota</taxon>
        <taxon>Viridiplantae</taxon>
        <taxon>Chlorophyta</taxon>
        <taxon>core chlorophytes</taxon>
        <taxon>Chlorophyceae</taxon>
        <taxon>CS clade</taxon>
        <taxon>Chlamydomonadales</taxon>
        <taxon>Volvocaceae</taxon>
        <taxon>Volvox</taxon>
    </lineage>
</organism>
<dbReference type="Proteomes" id="UP000747110">
    <property type="component" value="Unassembled WGS sequence"/>
</dbReference>